<dbReference type="Proteomes" id="UP000250321">
    <property type="component" value="Unassembled WGS sequence"/>
</dbReference>
<name>A0A314USG3_PRUYE</name>
<reference evidence="2 3" key="1">
    <citation type="submission" date="2018-02" db="EMBL/GenBank/DDBJ databases">
        <title>Draft genome of wild Prunus yedoensis var. nudiflora.</title>
        <authorList>
            <person name="Baek S."/>
            <person name="Kim J.-H."/>
            <person name="Choi K."/>
            <person name="Kim G.-B."/>
            <person name="Cho A."/>
            <person name="Jang H."/>
            <person name="Shin C.-H."/>
            <person name="Yu H.-J."/>
            <person name="Mun J.-H."/>
        </authorList>
    </citation>
    <scope>NUCLEOTIDE SEQUENCE [LARGE SCALE GENOMIC DNA]</scope>
    <source>
        <strain evidence="3">cv. Jeju island</strain>
        <tissue evidence="2">Leaf</tissue>
    </source>
</reference>
<protein>
    <submittedName>
        <fullName evidence="2">Uncharacterized protein</fullName>
    </submittedName>
</protein>
<accession>A0A314USG3</accession>
<dbReference type="AlphaFoldDB" id="A0A314USG3"/>
<keyword evidence="3" id="KW-1185">Reference proteome</keyword>
<evidence type="ECO:0000256" key="1">
    <source>
        <dbReference type="SAM" id="MobiDB-lite"/>
    </source>
</evidence>
<feature type="region of interest" description="Disordered" evidence="1">
    <location>
        <begin position="1"/>
        <end position="29"/>
    </location>
</feature>
<evidence type="ECO:0000313" key="3">
    <source>
        <dbReference type="Proteomes" id="UP000250321"/>
    </source>
</evidence>
<sequence length="103" mass="11770">MKKSKKQPITQPQGIGRRSGGRDRRRGGGGRLAWVGVVFVVKIDKVADGGLRDVWRGGRKLRRGAYSSLHSPGNQRRGKEREERMVWWLAVSEDWERGLKKMD</sequence>
<gene>
    <name evidence="2" type="ORF">Pyn_38416</name>
</gene>
<dbReference type="EMBL" id="PJQY01003146">
    <property type="protein sequence ID" value="PQM39838.1"/>
    <property type="molecule type" value="Genomic_DNA"/>
</dbReference>
<organism evidence="2 3">
    <name type="scientific">Prunus yedoensis var. nudiflora</name>
    <dbReference type="NCBI Taxonomy" id="2094558"/>
    <lineage>
        <taxon>Eukaryota</taxon>
        <taxon>Viridiplantae</taxon>
        <taxon>Streptophyta</taxon>
        <taxon>Embryophyta</taxon>
        <taxon>Tracheophyta</taxon>
        <taxon>Spermatophyta</taxon>
        <taxon>Magnoliopsida</taxon>
        <taxon>eudicotyledons</taxon>
        <taxon>Gunneridae</taxon>
        <taxon>Pentapetalae</taxon>
        <taxon>rosids</taxon>
        <taxon>fabids</taxon>
        <taxon>Rosales</taxon>
        <taxon>Rosaceae</taxon>
        <taxon>Amygdaloideae</taxon>
        <taxon>Amygdaleae</taxon>
        <taxon>Prunus</taxon>
    </lineage>
</organism>
<comment type="caution">
    <text evidence="2">The sequence shown here is derived from an EMBL/GenBank/DDBJ whole genome shotgun (WGS) entry which is preliminary data.</text>
</comment>
<evidence type="ECO:0000313" key="2">
    <source>
        <dbReference type="EMBL" id="PQM39838.1"/>
    </source>
</evidence>
<proteinExistence type="predicted"/>